<evidence type="ECO:0000313" key="5">
    <source>
        <dbReference type="Proteomes" id="UP000002258"/>
    </source>
</evidence>
<organism evidence="4 5">
    <name type="scientific">Scheffersomyces stipitis (strain ATCC 58785 / CBS 6054 / NBRC 10063 / NRRL Y-11545)</name>
    <name type="common">Yeast</name>
    <name type="synonym">Pichia stipitis</name>
    <dbReference type="NCBI Taxonomy" id="322104"/>
    <lineage>
        <taxon>Eukaryota</taxon>
        <taxon>Fungi</taxon>
        <taxon>Dikarya</taxon>
        <taxon>Ascomycota</taxon>
        <taxon>Saccharomycotina</taxon>
        <taxon>Pichiomycetes</taxon>
        <taxon>Debaryomycetaceae</taxon>
        <taxon>Scheffersomyces</taxon>
    </lineage>
</organism>
<dbReference type="CDD" id="cd18091">
    <property type="entry name" value="SpoU-like_TRM3-like"/>
    <property type="match status" value="1"/>
</dbReference>
<dbReference type="Gene3D" id="3.40.1280.10">
    <property type="match status" value="1"/>
</dbReference>
<dbReference type="STRING" id="322104.A3LS48"/>
<dbReference type="PANTHER" id="PTHR12029">
    <property type="entry name" value="RNA METHYLTRANSFERASE"/>
    <property type="match status" value="1"/>
</dbReference>
<dbReference type="GO" id="GO:0030488">
    <property type="term" value="P:tRNA methylation"/>
    <property type="evidence" value="ECO:0007669"/>
    <property type="project" value="InterPro"/>
</dbReference>
<dbReference type="FunFam" id="3.40.1280.10:FF:000022">
    <property type="entry name" value="Trm3p"/>
    <property type="match status" value="1"/>
</dbReference>
<proteinExistence type="predicted"/>
<sequence>MSSSLSLIAQYLATEKRVEIAEKLSADISSNPEAIDALCQILDVLDLEESSTVFANILDYSTKIIYSATSEEEDEESVDYANVLKFAAKLPKLRQQLLSKILSSLKTYIHENHNFIPEFDSIVEVQNSSASDYTEPIEISNDLVLSLFSFLHSFFVAIPDIGDLDQSIDSVLLKLLSINDEKISSIISKLLRWRISYIAEKIDNSDMLWKIIFALESSGKKYHKSHAFILWLRYLDSGLAHYEVYQNIVKTERYWKVLQSGLISDSHEFRKFCLSILQLSVKSINCSFENSIMSWDSTKSSLYLSEWARYCTLFEIMAIDTSLHQAEAGRRDITGLISPQSFIHPSWGFCLLSTGFKASMDSVRKFSLDLLLSIPDEHLHLIKYGLKFLEEVYLPYAMLAPHYAVRPEDGVNKCIFGEIMTKFIANLLVNLTSEKEYQDVALSILNVLENLKETFDPSRIYIAHGLLLGLSNKMVLRFDIHRSVLLKIFEVNAEGDLFEKVIQTINFRILLHFKITQNTLLSFFELLNLFIRFNGNQIVNENFTLIQEYLQTNEIDSQSLFSLLKDENVTGDLKALIIKVLNSSQDQLLCYLSNCSGETIAQVIQSSSELSILSSPQLVELFNKIITQKPSSVIYSSLATVDFENLQALIPSKSYISDLWKSIISESQSDELPVLELMLQKHKFFNNIYAHSTSVVMDFVGLVELETKILSKSSKLVKSVKEFYKLKEEIYGEYYKTLEITSTKSKGYSIEDILKVLNSDSSNHRANFSMVQLLNNFLSTNNDTQIASLKKVVKFLTDLWKSLDSSRLQLNQKDLHVLMIDTILHPSLLSLSVDDDETSQNLFEFAISVLENAQGRRSLLPALAKNLSTYQVEQHEKFEALPWVVEILVRAFIVYQIRNNVFKLENIIGDIYDRRISLTSGCDLYSSVYGPEEVSAKIYLMAIFNSVKTSTFANQIVNFIFENEREFYFLQVNKSTDGFEEWRRIQLFTIIVSVLDIAGFEDKLDTLMELVGTDPSPLVRVFIEWILSFNLLKSKKYVQQILEDLSNENANLKPTVITSYERIIFLMISQLSPEQEVQVLQNFLAVIIPGATSNKAVTRHFSLSLVVSIYEEIESKKLKIDSHLKEIVFNMYKSASSSESYGQFRSGDALLWDIKQDLSLVSISGGVLMRVSDRDIFDYISRQSYLKYLTPQQSQFLNHAIGLEHKDLWIRDKLIQKRSVAKTGTTSQSPLQTKSGAWNTVMDVDETTRGKEVVRSDLIVVSSLVDKPPNLGGICRLCDVLGAGLLTLNDIKVKSHPQFKNVAVTADYWMPMIEVKPEDIKMYLREKKREGYTLIGLEQTDKSVELNNELQFPKKSLILLGREKEGVPGDLLAELDFCVEIKQVGVIRSMNIQTATAIIVHAYSTQHC</sequence>
<feature type="domain" description="tRNA/rRNA methyltransferase SpoU type" evidence="3">
    <location>
        <begin position="1258"/>
        <end position="1400"/>
    </location>
</feature>
<protein>
    <recommendedName>
        <fullName evidence="3">tRNA/rRNA methyltransferase SpoU type domain-containing protein</fullName>
    </recommendedName>
</protein>
<dbReference type="PANTHER" id="PTHR12029:SF11">
    <property type="entry name" value="METHYLTRANSFERASE TARBP1-RELATED"/>
    <property type="match status" value="1"/>
</dbReference>
<keyword evidence="2" id="KW-0808">Transferase</keyword>
<dbReference type="RefSeq" id="XP_001383531.2">
    <property type="nucleotide sequence ID" value="XM_001383494.1"/>
</dbReference>
<dbReference type="InterPro" id="IPR001537">
    <property type="entry name" value="SpoU_MeTrfase"/>
</dbReference>
<dbReference type="Pfam" id="PF00588">
    <property type="entry name" value="SpoU_methylase"/>
    <property type="match status" value="1"/>
</dbReference>
<evidence type="ECO:0000313" key="4">
    <source>
        <dbReference type="EMBL" id="ABN65502.2"/>
    </source>
</evidence>
<dbReference type="InParanoid" id="A3LS48"/>
<evidence type="ECO:0000256" key="2">
    <source>
        <dbReference type="ARBA" id="ARBA00022679"/>
    </source>
</evidence>
<dbReference type="OMA" id="VTADRWM"/>
<dbReference type="HOGENOM" id="CLU_005519_0_0_1"/>
<name>A3LS48_PICST</name>
<dbReference type="eggNOG" id="KOG0839">
    <property type="taxonomic scope" value="Eukaryota"/>
</dbReference>
<accession>A3LS48</accession>
<dbReference type="InterPro" id="IPR029026">
    <property type="entry name" value="tRNA_m1G_MTases_N"/>
</dbReference>
<keyword evidence="1" id="KW-0489">Methyltransferase</keyword>
<evidence type="ECO:0000256" key="1">
    <source>
        <dbReference type="ARBA" id="ARBA00022603"/>
    </source>
</evidence>
<dbReference type="GeneID" id="4838101"/>
<dbReference type="Proteomes" id="UP000002258">
    <property type="component" value="Chromosome 3"/>
</dbReference>
<dbReference type="SUPFAM" id="SSF75217">
    <property type="entry name" value="alpha/beta knot"/>
    <property type="match status" value="1"/>
</dbReference>
<dbReference type="InterPro" id="IPR029028">
    <property type="entry name" value="Alpha/beta_knot_MTases"/>
</dbReference>
<keyword evidence="5" id="KW-1185">Reference proteome</keyword>
<dbReference type="FunCoup" id="A3LS48">
    <property type="interactions" value="177"/>
</dbReference>
<dbReference type="InterPro" id="IPR044748">
    <property type="entry name" value="Trm3/TARBP1_C"/>
</dbReference>
<dbReference type="GO" id="GO:0016423">
    <property type="term" value="F:tRNA (guanine) methyltransferase activity"/>
    <property type="evidence" value="ECO:0007669"/>
    <property type="project" value="InterPro"/>
</dbReference>
<dbReference type="GO" id="GO:0003723">
    <property type="term" value="F:RNA binding"/>
    <property type="evidence" value="ECO:0007669"/>
    <property type="project" value="InterPro"/>
</dbReference>
<reference evidence="4 5" key="1">
    <citation type="journal article" date="2007" name="Nat. Biotechnol.">
        <title>Genome sequence of the lignocellulose-bioconverting and xylose-fermenting yeast Pichia stipitis.</title>
        <authorList>
            <person name="Jeffries T.W."/>
            <person name="Grigoriev I.V."/>
            <person name="Grimwood J."/>
            <person name="Laplaza J.M."/>
            <person name="Aerts A."/>
            <person name="Salamov A."/>
            <person name="Schmutz J."/>
            <person name="Lindquist E."/>
            <person name="Dehal P."/>
            <person name="Shapiro H."/>
            <person name="Jin Y.S."/>
            <person name="Passoth V."/>
            <person name="Richardson P.M."/>
        </authorList>
    </citation>
    <scope>NUCLEOTIDE SEQUENCE [LARGE SCALE GENOMIC DNA]</scope>
    <source>
        <strain evidence="5">ATCC 58785 / CBS 6054 / NBRC 10063 / NRRL Y-11545</strain>
    </source>
</reference>
<dbReference type="KEGG" id="pic:PICST_82718"/>
<dbReference type="InterPro" id="IPR045330">
    <property type="entry name" value="TRM3/TARBP1"/>
</dbReference>
<evidence type="ECO:0000259" key="3">
    <source>
        <dbReference type="Pfam" id="PF00588"/>
    </source>
</evidence>
<gene>
    <name evidence="4" type="ORF">PICST_82718</name>
</gene>
<dbReference type="EMBL" id="CP000497">
    <property type="protein sequence ID" value="ABN65502.2"/>
    <property type="molecule type" value="Genomic_DNA"/>
</dbReference>
<dbReference type="OrthoDB" id="241340at2759"/>